<comment type="caution">
    <text evidence="8">The sequence shown here is derived from an EMBL/GenBank/DDBJ whole genome shotgun (WGS) entry which is preliminary data.</text>
</comment>
<evidence type="ECO:0000256" key="6">
    <source>
        <dbReference type="SAM" id="MobiDB-lite"/>
    </source>
</evidence>
<organism evidence="8 9">
    <name type="scientific">Nepenthes gracilis</name>
    <name type="common">Slender pitcher plant</name>
    <dbReference type="NCBI Taxonomy" id="150966"/>
    <lineage>
        <taxon>Eukaryota</taxon>
        <taxon>Viridiplantae</taxon>
        <taxon>Streptophyta</taxon>
        <taxon>Embryophyta</taxon>
        <taxon>Tracheophyta</taxon>
        <taxon>Spermatophyta</taxon>
        <taxon>Magnoliopsida</taxon>
        <taxon>eudicotyledons</taxon>
        <taxon>Gunneridae</taxon>
        <taxon>Pentapetalae</taxon>
        <taxon>Caryophyllales</taxon>
        <taxon>Nepenthaceae</taxon>
        <taxon>Nepenthes</taxon>
    </lineage>
</organism>
<dbReference type="Proteomes" id="UP001279734">
    <property type="component" value="Unassembled WGS sequence"/>
</dbReference>
<keyword evidence="2" id="KW-0805">Transcription regulation</keyword>
<keyword evidence="5" id="KW-0539">Nucleus</keyword>
<name>A0AAD3P2X2_NEPGR</name>
<proteinExistence type="predicted"/>
<dbReference type="InterPro" id="IPR001739">
    <property type="entry name" value="Methyl_CpG_DNA-bd"/>
</dbReference>
<dbReference type="InterPro" id="IPR016177">
    <property type="entry name" value="DNA-bd_dom_sf"/>
</dbReference>
<keyword evidence="9" id="KW-1185">Reference proteome</keyword>
<dbReference type="PANTHER" id="PTHR33729:SF6">
    <property type="entry name" value="METHYL-CPG-BINDING DOMAIN-CONTAINING PROTEIN 11"/>
    <property type="match status" value="1"/>
</dbReference>
<evidence type="ECO:0000259" key="7">
    <source>
        <dbReference type="PROSITE" id="PS50982"/>
    </source>
</evidence>
<feature type="compositionally biased region" description="Basic and acidic residues" evidence="6">
    <location>
        <begin position="119"/>
        <end position="130"/>
    </location>
</feature>
<gene>
    <name evidence="8" type="ORF">Nepgr_000235</name>
</gene>
<dbReference type="Pfam" id="PF01429">
    <property type="entry name" value="MBD"/>
    <property type="match status" value="1"/>
</dbReference>
<dbReference type="PANTHER" id="PTHR33729">
    <property type="entry name" value="METHYL-CPG BINDING DOMAIN CONTAINING PROTEIN, EXPRESSED"/>
    <property type="match status" value="1"/>
</dbReference>
<keyword evidence="3" id="KW-0238">DNA-binding</keyword>
<evidence type="ECO:0000256" key="1">
    <source>
        <dbReference type="ARBA" id="ARBA00004123"/>
    </source>
</evidence>
<dbReference type="PROSITE" id="PS50982">
    <property type="entry name" value="MBD"/>
    <property type="match status" value="1"/>
</dbReference>
<evidence type="ECO:0000256" key="3">
    <source>
        <dbReference type="ARBA" id="ARBA00023125"/>
    </source>
</evidence>
<comment type="subcellular location">
    <subcellularLocation>
        <location evidence="1">Nucleus</location>
    </subcellularLocation>
</comment>
<dbReference type="EMBL" id="BSYO01000001">
    <property type="protein sequence ID" value="GMG98395.1"/>
    <property type="molecule type" value="Genomic_DNA"/>
</dbReference>
<feature type="compositionally biased region" description="Polar residues" evidence="6">
    <location>
        <begin position="95"/>
        <end position="106"/>
    </location>
</feature>
<sequence length="365" mass="39464">MATEPADQGEMEKKQHESGDEVVSIELPAPQGWTKKFIPKKGRTPRRNEVIFISPTGEEIKNSRQLDQYLKSHPGGPSSAEFDWGTGDTPRRSARLSNKSKATDSPESGSSQKRQKKSSSKEGKAKKEVNNGEGEAASAEAAEETKDNTEAEMKVADDTEKYTEGDKAEHDEDASGYLEGKETKEAPGDADMVKNSNPETEIRAHEICTNKLQEGSDANKQEAVEEQDNAEVPQEAPVPAETLSSVEKDMKEAAVPSDAELNVENDCLGAAKPGEEKSEKNYAGKEMAKPGEENSEKKDAGEAAAKPGEDNSEKNVAEAVAKDREVGPDTDKVMEKEAAVQHAENHPVSLEEQPHEPKAAPPISC</sequence>
<dbReference type="SUPFAM" id="SSF54171">
    <property type="entry name" value="DNA-binding domain"/>
    <property type="match status" value="1"/>
</dbReference>
<dbReference type="Gene3D" id="3.30.890.10">
    <property type="entry name" value="Methyl-cpg-binding Protein 2, Chain A"/>
    <property type="match status" value="1"/>
</dbReference>
<evidence type="ECO:0000256" key="4">
    <source>
        <dbReference type="ARBA" id="ARBA00023163"/>
    </source>
</evidence>
<feature type="compositionally biased region" description="Basic and acidic residues" evidence="6">
    <location>
        <begin position="10"/>
        <end position="19"/>
    </location>
</feature>
<protein>
    <recommendedName>
        <fullName evidence="7">MBD domain-containing protein</fullName>
    </recommendedName>
</protein>
<feature type="compositionally biased region" description="Basic and acidic residues" evidence="6">
    <location>
        <begin position="143"/>
        <end position="170"/>
    </location>
</feature>
<feature type="region of interest" description="Disordered" evidence="6">
    <location>
        <begin position="1"/>
        <end position="365"/>
    </location>
</feature>
<dbReference type="InterPro" id="IPR039622">
    <property type="entry name" value="MBD10/11"/>
</dbReference>
<accession>A0AAD3P2X2</accession>
<evidence type="ECO:0000313" key="9">
    <source>
        <dbReference type="Proteomes" id="UP001279734"/>
    </source>
</evidence>
<reference evidence="8" key="1">
    <citation type="submission" date="2023-05" db="EMBL/GenBank/DDBJ databases">
        <title>Nepenthes gracilis genome sequencing.</title>
        <authorList>
            <person name="Fukushima K."/>
        </authorList>
    </citation>
    <scope>NUCLEOTIDE SEQUENCE</scope>
    <source>
        <strain evidence="8">SING2019-196</strain>
    </source>
</reference>
<evidence type="ECO:0000313" key="8">
    <source>
        <dbReference type="EMBL" id="GMG98395.1"/>
    </source>
</evidence>
<dbReference type="AlphaFoldDB" id="A0AAD3P2X2"/>
<feature type="domain" description="MBD" evidence="7">
    <location>
        <begin position="19"/>
        <end position="89"/>
    </location>
</feature>
<dbReference type="GO" id="GO:0005634">
    <property type="term" value="C:nucleus"/>
    <property type="evidence" value="ECO:0007669"/>
    <property type="project" value="UniProtKB-SubCell"/>
</dbReference>
<evidence type="ECO:0000256" key="5">
    <source>
        <dbReference type="ARBA" id="ARBA00023242"/>
    </source>
</evidence>
<evidence type="ECO:0000256" key="2">
    <source>
        <dbReference type="ARBA" id="ARBA00023015"/>
    </source>
</evidence>
<keyword evidence="4" id="KW-0804">Transcription</keyword>
<dbReference type="GO" id="GO:0003677">
    <property type="term" value="F:DNA binding"/>
    <property type="evidence" value="ECO:0007669"/>
    <property type="project" value="UniProtKB-KW"/>
</dbReference>
<feature type="compositionally biased region" description="Basic and acidic residues" evidence="6">
    <location>
        <begin position="273"/>
        <end position="345"/>
    </location>
</feature>